<feature type="compositionally biased region" description="Polar residues" evidence="5">
    <location>
        <begin position="117"/>
        <end position="127"/>
    </location>
</feature>
<dbReference type="OrthoDB" id="8048523at2759"/>
<sequence length="173" mass="19082">HITDVVSQVFGYISAAMFFVAYIPQIAWNFTAQSTEGLSAGMFIFTVLGNITYCMSIVAISTERDYLVAYAPWLAGALGTLGFECLVLWQCYFYSKSSDDDDDDATPACLRRCSNASNDAASTSCDSPVSDLDPEDAASTRSRHHRRRRARRTKGQSRSRSKGSDIETAMMLL</sequence>
<dbReference type="SMART" id="SM00679">
    <property type="entry name" value="CTNS"/>
    <property type="match status" value="1"/>
</dbReference>
<dbReference type="PANTHER" id="PTHR16201">
    <property type="entry name" value="SEVEN TRANSMEMBRANE PROTEIN 1-RELATED"/>
    <property type="match status" value="1"/>
</dbReference>
<dbReference type="EMBL" id="JANBQF010001565">
    <property type="protein sequence ID" value="KAJ1996952.1"/>
    <property type="molecule type" value="Genomic_DNA"/>
</dbReference>
<dbReference type="InterPro" id="IPR051415">
    <property type="entry name" value="LAAT-1"/>
</dbReference>
<keyword evidence="2 6" id="KW-0812">Transmembrane</keyword>
<dbReference type="Pfam" id="PF04193">
    <property type="entry name" value="PQ-loop"/>
    <property type="match status" value="1"/>
</dbReference>
<evidence type="ECO:0000256" key="6">
    <source>
        <dbReference type="SAM" id="Phobius"/>
    </source>
</evidence>
<feature type="region of interest" description="Disordered" evidence="5">
    <location>
        <begin position="117"/>
        <end position="168"/>
    </location>
</feature>
<keyword evidence="3 6" id="KW-1133">Transmembrane helix</keyword>
<feature type="transmembrane region" description="Helical" evidence="6">
    <location>
        <begin position="40"/>
        <end position="60"/>
    </location>
</feature>
<evidence type="ECO:0000313" key="7">
    <source>
        <dbReference type="EMBL" id="KAJ1996952.1"/>
    </source>
</evidence>
<comment type="caution">
    <text evidence="7">The sequence shown here is derived from an EMBL/GenBank/DDBJ whole genome shotgun (WGS) entry which is preliminary data.</text>
</comment>
<dbReference type="GO" id="GO:0016020">
    <property type="term" value="C:membrane"/>
    <property type="evidence" value="ECO:0007669"/>
    <property type="project" value="UniProtKB-SubCell"/>
</dbReference>
<accession>A0A9W8B6M4</accession>
<feature type="transmembrane region" description="Helical" evidence="6">
    <location>
        <begin position="67"/>
        <end position="89"/>
    </location>
</feature>
<dbReference type="Proteomes" id="UP001150907">
    <property type="component" value="Unassembled WGS sequence"/>
</dbReference>
<evidence type="ECO:0000256" key="3">
    <source>
        <dbReference type="ARBA" id="ARBA00022989"/>
    </source>
</evidence>
<reference evidence="7" key="1">
    <citation type="submission" date="2022-07" db="EMBL/GenBank/DDBJ databases">
        <title>Phylogenomic reconstructions and comparative analyses of Kickxellomycotina fungi.</title>
        <authorList>
            <person name="Reynolds N.K."/>
            <person name="Stajich J.E."/>
            <person name="Barry K."/>
            <person name="Grigoriev I.V."/>
            <person name="Crous P."/>
            <person name="Smith M.E."/>
        </authorList>
    </citation>
    <scope>NUCLEOTIDE SEQUENCE</scope>
    <source>
        <strain evidence="7">IMI 214461</strain>
    </source>
</reference>
<feature type="transmembrane region" description="Helical" evidence="6">
    <location>
        <begin position="9"/>
        <end position="28"/>
    </location>
</feature>
<organism evidence="7 8">
    <name type="scientific">Coemansia thaxteri</name>
    <dbReference type="NCBI Taxonomy" id="2663907"/>
    <lineage>
        <taxon>Eukaryota</taxon>
        <taxon>Fungi</taxon>
        <taxon>Fungi incertae sedis</taxon>
        <taxon>Zoopagomycota</taxon>
        <taxon>Kickxellomycotina</taxon>
        <taxon>Kickxellomycetes</taxon>
        <taxon>Kickxellales</taxon>
        <taxon>Kickxellaceae</taxon>
        <taxon>Coemansia</taxon>
    </lineage>
</organism>
<evidence type="ECO:0000256" key="1">
    <source>
        <dbReference type="ARBA" id="ARBA00004141"/>
    </source>
</evidence>
<protein>
    <submittedName>
        <fullName evidence="7">Uncharacterized protein</fullName>
    </submittedName>
</protein>
<feature type="compositionally biased region" description="Basic residues" evidence="5">
    <location>
        <begin position="141"/>
        <end position="161"/>
    </location>
</feature>
<dbReference type="InterPro" id="IPR006603">
    <property type="entry name" value="PQ-loop_rpt"/>
</dbReference>
<evidence type="ECO:0000256" key="2">
    <source>
        <dbReference type="ARBA" id="ARBA00022692"/>
    </source>
</evidence>
<feature type="non-terminal residue" evidence="7">
    <location>
        <position position="1"/>
    </location>
</feature>
<dbReference type="AlphaFoldDB" id="A0A9W8B6M4"/>
<evidence type="ECO:0000256" key="4">
    <source>
        <dbReference type="ARBA" id="ARBA00023136"/>
    </source>
</evidence>
<dbReference type="Gene3D" id="1.20.1280.290">
    <property type="match status" value="1"/>
</dbReference>
<proteinExistence type="predicted"/>
<comment type="subcellular location">
    <subcellularLocation>
        <location evidence="1">Membrane</location>
        <topology evidence="1">Multi-pass membrane protein</topology>
    </subcellularLocation>
</comment>
<gene>
    <name evidence="7" type="ORF">H4R26_006003</name>
</gene>
<evidence type="ECO:0000313" key="8">
    <source>
        <dbReference type="Proteomes" id="UP001150907"/>
    </source>
</evidence>
<keyword evidence="8" id="KW-1185">Reference proteome</keyword>
<evidence type="ECO:0000256" key="5">
    <source>
        <dbReference type="SAM" id="MobiDB-lite"/>
    </source>
</evidence>
<keyword evidence="4 6" id="KW-0472">Membrane</keyword>
<name>A0A9W8B6M4_9FUNG</name>